<reference evidence="1 2" key="1">
    <citation type="journal article" date="2013" name="Genome Biol.">
        <title>Genome of Acanthamoeba castellanii highlights extensive lateral gene transfer and early evolution of tyrosine kinase signaling.</title>
        <authorList>
            <person name="Clarke M."/>
            <person name="Lohan A.J."/>
            <person name="Liu B."/>
            <person name="Lagkouvardos I."/>
            <person name="Roy S."/>
            <person name="Zafar N."/>
            <person name="Bertelli C."/>
            <person name="Schilde C."/>
            <person name="Kianianmomeni A."/>
            <person name="Burglin T.R."/>
            <person name="Frech C."/>
            <person name="Turcotte B."/>
            <person name="Kopec K.O."/>
            <person name="Synnott J.M."/>
            <person name="Choo C."/>
            <person name="Paponov I."/>
            <person name="Finkler A."/>
            <person name="Soon Heng Tan C."/>
            <person name="Hutchins A.P."/>
            <person name="Weinmeier T."/>
            <person name="Rattei T."/>
            <person name="Chu J.S."/>
            <person name="Gimenez G."/>
            <person name="Irimia M."/>
            <person name="Rigden D.J."/>
            <person name="Fitzpatrick D.A."/>
            <person name="Lorenzo-Morales J."/>
            <person name="Bateman A."/>
            <person name="Chiu C.H."/>
            <person name="Tang P."/>
            <person name="Hegemann P."/>
            <person name="Fromm H."/>
            <person name="Raoult D."/>
            <person name="Greub G."/>
            <person name="Miranda-Saavedra D."/>
            <person name="Chen N."/>
            <person name="Nash P."/>
            <person name="Ginger M.L."/>
            <person name="Horn M."/>
            <person name="Schaap P."/>
            <person name="Caler L."/>
            <person name="Loftus B."/>
        </authorList>
    </citation>
    <scope>NUCLEOTIDE SEQUENCE [LARGE SCALE GENOMIC DNA]</scope>
    <source>
        <strain evidence="1 2">Neff</strain>
    </source>
</reference>
<evidence type="ECO:0000313" key="2">
    <source>
        <dbReference type="Proteomes" id="UP000011083"/>
    </source>
</evidence>
<keyword evidence="2" id="KW-1185">Reference proteome</keyword>
<proteinExistence type="predicted"/>
<evidence type="ECO:0000313" key="1">
    <source>
        <dbReference type="EMBL" id="ELR23322.1"/>
    </source>
</evidence>
<dbReference type="RefSeq" id="XP_004352850.1">
    <property type="nucleotide sequence ID" value="XM_004352798.1"/>
</dbReference>
<dbReference type="KEGG" id="acan:ACA1_069060"/>
<dbReference type="Proteomes" id="UP000011083">
    <property type="component" value="Unassembled WGS sequence"/>
</dbReference>
<dbReference type="AlphaFoldDB" id="L8HDL1"/>
<dbReference type="GeneID" id="14924295"/>
<dbReference type="EMBL" id="KB007857">
    <property type="protein sequence ID" value="ELR23322.1"/>
    <property type="molecule type" value="Genomic_DNA"/>
</dbReference>
<name>L8HDL1_ACACF</name>
<gene>
    <name evidence="1" type="ORF">ACA1_069060</name>
</gene>
<accession>L8HDL1</accession>
<protein>
    <submittedName>
        <fullName evidence="1">Uncharacterized protein</fullName>
    </submittedName>
</protein>
<sequence length="159" mass="18304">MTRHLRPTKPQPRTAPDDRVARYTAASWGQLRLLWVGASDAGSPLSNLPPELVVMIARLAAWRPPCWADSRLRWCRAKAKTSPDGIAQFWVASFADTGLAFDYNHVTRRFKLSEWRKQDTAGAWKDTTLVGFWSEAEFLVNASFDKRWRQWFESMCVDD</sequence>
<dbReference type="VEuPathDB" id="AmoebaDB:ACA1_069060"/>
<organism evidence="1 2">
    <name type="scientific">Acanthamoeba castellanii (strain ATCC 30010 / Neff)</name>
    <dbReference type="NCBI Taxonomy" id="1257118"/>
    <lineage>
        <taxon>Eukaryota</taxon>
        <taxon>Amoebozoa</taxon>
        <taxon>Discosea</taxon>
        <taxon>Longamoebia</taxon>
        <taxon>Centramoebida</taxon>
        <taxon>Acanthamoebidae</taxon>
        <taxon>Acanthamoeba</taxon>
    </lineage>
</organism>